<dbReference type="EMBL" id="JACHFR010000001">
    <property type="protein sequence ID" value="MBB5218391.1"/>
    <property type="molecule type" value="Genomic_DNA"/>
</dbReference>
<evidence type="ECO:0000313" key="1">
    <source>
        <dbReference type="EMBL" id="MBB5218391.1"/>
    </source>
</evidence>
<accession>A0A840SG25</accession>
<proteinExistence type="predicted"/>
<dbReference type="RefSeq" id="WP_184651810.1">
    <property type="nucleotide sequence ID" value="NZ_JACHFR010000001.1"/>
</dbReference>
<dbReference type="AlphaFoldDB" id="A0A840SG25"/>
<organism evidence="1 2">
    <name type="scientific">Treponema rectale</name>
    <dbReference type="NCBI Taxonomy" id="744512"/>
    <lineage>
        <taxon>Bacteria</taxon>
        <taxon>Pseudomonadati</taxon>
        <taxon>Spirochaetota</taxon>
        <taxon>Spirochaetia</taxon>
        <taxon>Spirochaetales</taxon>
        <taxon>Treponemataceae</taxon>
        <taxon>Treponema</taxon>
    </lineage>
</organism>
<gene>
    <name evidence="1" type="ORF">HNP77_000735</name>
</gene>
<sequence length="441" mass="50635">MNKIIKRSVKFTVFILILAVLVYCTALILRDDAHSYSRVMMHELYNQDHIDYVVCGASHVSHGLDPKLVEQFWGKSLYNTGTPSQHIDGSYAMLRQVLDLYKVEKVFLDIDNGIAASTPFLQRKGFKSEYIVSTYLRDPKIKLDFYKNMSSPEYYLNSILPLGKDKLITLDPVILFDKAKQILNGKYFNYEYSGWNMYKINDDSIYKGCVYEDTFIEEGSFHETANVPIVMENVRTGDWAATIDKIIALCKEKNVELIFFSAPCSDFYLKGKGNYDEYYEYASSFLKERGYDYYDFNLIRENILSFADIEFRDSNHLNHTGIKKFTKVFCDFFDGKYDGMEVFYNSHEEKINSMEPRIFGVDASIDNLKQNLILYPVTNNIPSERITFDVSAVTGGKTVQLAEKTSRTKIPLPPASSGVVKVQAYLDGSPSNSFSLKYLSF</sequence>
<dbReference type="SUPFAM" id="SSF52266">
    <property type="entry name" value="SGNH hydrolase"/>
    <property type="match status" value="1"/>
</dbReference>
<reference evidence="1 2" key="1">
    <citation type="submission" date="2020-08" db="EMBL/GenBank/DDBJ databases">
        <title>Genomic Encyclopedia of Type Strains, Phase IV (KMG-IV): sequencing the most valuable type-strain genomes for metagenomic binning, comparative biology and taxonomic classification.</title>
        <authorList>
            <person name="Goeker M."/>
        </authorList>
    </citation>
    <scope>NUCLEOTIDE SEQUENCE [LARGE SCALE GENOMIC DNA]</scope>
    <source>
        <strain evidence="1 2">DSM 103679</strain>
    </source>
</reference>
<comment type="caution">
    <text evidence="1">The sequence shown here is derived from an EMBL/GenBank/DDBJ whole genome shotgun (WGS) entry which is preliminary data.</text>
</comment>
<keyword evidence="2" id="KW-1185">Reference proteome</keyword>
<dbReference type="Proteomes" id="UP000578697">
    <property type="component" value="Unassembled WGS sequence"/>
</dbReference>
<evidence type="ECO:0008006" key="3">
    <source>
        <dbReference type="Google" id="ProtNLM"/>
    </source>
</evidence>
<protein>
    <recommendedName>
        <fullName evidence="3">SGNH/GDSL hydrolase family protein</fullName>
    </recommendedName>
</protein>
<name>A0A840SG25_9SPIR</name>
<evidence type="ECO:0000313" key="2">
    <source>
        <dbReference type="Proteomes" id="UP000578697"/>
    </source>
</evidence>